<evidence type="ECO:0000313" key="7">
    <source>
        <dbReference type="Proteomes" id="UP001597307"/>
    </source>
</evidence>
<dbReference type="HAMAP" id="MF_01609">
    <property type="entry name" value="Glu_cys_ligase_2"/>
    <property type="match status" value="1"/>
</dbReference>
<dbReference type="InterPro" id="IPR014746">
    <property type="entry name" value="Gln_synth/guanido_kin_cat_dom"/>
</dbReference>
<protein>
    <recommendedName>
        <fullName evidence="5">Putative glutamate--cysteine ligase 2</fullName>
        <ecNumber evidence="5">6.3.2.2</ecNumber>
    </recommendedName>
    <alternativeName>
        <fullName evidence="5">Gamma-glutamylcysteine synthetase 2</fullName>
        <shortName evidence="5">GCS 2</shortName>
        <shortName evidence="5">Gamma-GCS 2</shortName>
    </alternativeName>
</protein>
<reference evidence="7" key="1">
    <citation type="journal article" date="2019" name="Int. J. Syst. Evol. Microbiol.">
        <title>The Global Catalogue of Microorganisms (GCM) 10K type strain sequencing project: providing services to taxonomists for standard genome sequencing and annotation.</title>
        <authorList>
            <consortium name="The Broad Institute Genomics Platform"/>
            <consortium name="The Broad Institute Genome Sequencing Center for Infectious Disease"/>
            <person name="Wu L."/>
            <person name="Ma J."/>
        </authorList>
    </citation>
    <scope>NUCLEOTIDE SEQUENCE [LARGE SCALE GENOMIC DNA]</scope>
    <source>
        <strain evidence="7">JCM 11496</strain>
    </source>
</reference>
<evidence type="ECO:0000256" key="4">
    <source>
        <dbReference type="ARBA" id="ARBA00048819"/>
    </source>
</evidence>
<dbReference type="InterPro" id="IPR050141">
    <property type="entry name" value="GCL_type2/YbdK_subfam"/>
</dbReference>
<comment type="function">
    <text evidence="5">ATP-dependent carboxylate-amine ligase which exhibits weak glutamate--cysteine ligase activity.</text>
</comment>
<evidence type="ECO:0000256" key="2">
    <source>
        <dbReference type="ARBA" id="ARBA00022741"/>
    </source>
</evidence>
<dbReference type="Pfam" id="PF04107">
    <property type="entry name" value="GCS2"/>
    <property type="match status" value="1"/>
</dbReference>
<keyword evidence="1 5" id="KW-0436">Ligase</keyword>
<evidence type="ECO:0000256" key="5">
    <source>
        <dbReference type="HAMAP-Rule" id="MF_01609"/>
    </source>
</evidence>
<evidence type="ECO:0000313" key="6">
    <source>
        <dbReference type="EMBL" id="MFD1847619.1"/>
    </source>
</evidence>
<dbReference type="NCBIfam" id="NF010041">
    <property type="entry name" value="PRK13517.1-1"/>
    <property type="match status" value="1"/>
</dbReference>
<dbReference type="PANTHER" id="PTHR36510:SF1">
    <property type="entry name" value="GLUTAMATE--CYSTEINE LIGASE 2-RELATED"/>
    <property type="match status" value="1"/>
</dbReference>
<dbReference type="InterPro" id="IPR006336">
    <property type="entry name" value="GCS2"/>
</dbReference>
<dbReference type="Gene3D" id="3.30.590.20">
    <property type="match status" value="1"/>
</dbReference>
<keyword evidence="7" id="KW-1185">Reference proteome</keyword>
<dbReference type="SUPFAM" id="SSF55931">
    <property type="entry name" value="Glutamine synthetase/guanido kinase"/>
    <property type="match status" value="1"/>
</dbReference>
<gene>
    <name evidence="6" type="ORF">ACFSFX_13575</name>
</gene>
<comment type="catalytic activity">
    <reaction evidence="4 5">
        <text>L-cysteine + L-glutamate + ATP = gamma-L-glutamyl-L-cysteine + ADP + phosphate + H(+)</text>
        <dbReference type="Rhea" id="RHEA:13285"/>
        <dbReference type="ChEBI" id="CHEBI:15378"/>
        <dbReference type="ChEBI" id="CHEBI:29985"/>
        <dbReference type="ChEBI" id="CHEBI:30616"/>
        <dbReference type="ChEBI" id="CHEBI:35235"/>
        <dbReference type="ChEBI" id="CHEBI:43474"/>
        <dbReference type="ChEBI" id="CHEBI:58173"/>
        <dbReference type="ChEBI" id="CHEBI:456216"/>
        <dbReference type="EC" id="6.3.2.2"/>
    </reaction>
</comment>
<dbReference type="PANTHER" id="PTHR36510">
    <property type="entry name" value="GLUTAMATE--CYSTEINE LIGASE 2-RELATED"/>
    <property type="match status" value="1"/>
</dbReference>
<keyword evidence="2 5" id="KW-0547">Nucleotide-binding</keyword>
<proteinExistence type="inferred from homology"/>
<organism evidence="6 7">
    <name type="scientific">Arthrobacter flavus</name>
    <dbReference type="NCBI Taxonomy" id="95172"/>
    <lineage>
        <taxon>Bacteria</taxon>
        <taxon>Bacillati</taxon>
        <taxon>Actinomycetota</taxon>
        <taxon>Actinomycetes</taxon>
        <taxon>Micrococcales</taxon>
        <taxon>Micrococcaceae</taxon>
        <taxon>Arthrobacter</taxon>
    </lineage>
</organism>
<comment type="caution">
    <text evidence="6">The sequence shown here is derived from an EMBL/GenBank/DDBJ whole genome shotgun (WGS) entry which is preliminary data.</text>
</comment>
<dbReference type="Proteomes" id="UP001597307">
    <property type="component" value="Unassembled WGS sequence"/>
</dbReference>
<dbReference type="EMBL" id="JBHUGA010000060">
    <property type="protein sequence ID" value="MFD1847619.1"/>
    <property type="molecule type" value="Genomic_DNA"/>
</dbReference>
<accession>A0ABW4QAA1</accession>
<evidence type="ECO:0000256" key="3">
    <source>
        <dbReference type="ARBA" id="ARBA00022840"/>
    </source>
</evidence>
<dbReference type="InterPro" id="IPR011793">
    <property type="entry name" value="YbdK"/>
</dbReference>
<dbReference type="GO" id="GO:0004357">
    <property type="term" value="F:glutamate-cysteine ligase activity"/>
    <property type="evidence" value="ECO:0007669"/>
    <property type="project" value="UniProtKB-EC"/>
</dbReference>
<dbReference type="RefSeq" id="WP_343880659.1">
    <property type="nucleotide sequence ID" value="NZ_BAAAIJ010000051.1"/>
</dbReference>
<dbReference type="EC" id="6.3.2.2" evidence="5"/>
<dbReference type="NCBIfam" id="TIGR02050">
    <property type="entry name" value="gshA_cyan_rel"/>
    <property type="match status" value="1"/>
</dbReference>
<sequence length="378" mass="41246">MQPADISFTGSAVRTFGVEEELLILDEHTGRPAPLAPLALSDPVPADDDVSELTLELQQQQLEVISKPYSALEDLAAAIQGGRRQADRAAQQVGARVAALATSIHPTALRLAPDDRYARMRDLYGLALAEHLTCGFHIHVSIESPEEGVAVLDRIRVWLPILLALSTNSPYWNGVDTGYASYRYPLNLRWPTSGTYEAFGSVSSYETMIRARLNDGVILDEGMVYLDARLAQKHPTVEVRVCDVCLLSADAVLIAALTRALVEESARAWRAGEPAPVATAADLRAASWRASRYGLGGPLVNPVLGGLCESAEAVHLLIERVLPVLRDYDDEATVLRLLHQIERRGTGADYQRAMMHEGAAAVVTDAVERTQQDPLDYY</sequence>
<name>A0ABW4QAA1_9MICC</name>
<keyword evidence="3 5" id="KW-0067">ATP-binding</keyword>
<comment type="similarity">
    <text evidence="5">Belongs to the glutamate--cysteine ligase type 2 family. YbdK subfamily.</text>
</comment>
<evidence type="ECO:0000256" key="1">
    <source>
        <dbReference type="ARBA" id="ARBA00022598"/>
    </source>
</evidence>